<dbReference type="EMBL" id="JACXVP010000009">
    <property type="protein sequence ID" value="KAG5585095.1"/>
    <property type="molecule type" value="Genomic_DNA"/>
</dbReference>
<organism evidence="2 3">
    <name type="scientific">Solanum commersonii</name>
    <name type="common">Commerson's wild potato</name>
    <name type="synonym">Commerson's nightshade</name>
    <dbReference type="NCBI Taxonomy" id="4109"/>
    <lineage>
        <taxon>Eukaryota</taxon>
        <taxon>Viridiplantae</taxon>
        <taxon>Streptophyta</taxon>
        <taxon>Embryophyta</taxon>
        <taxon>Tracheophyta</taxon>
        <taxon>Spermatophyta</taxon>
        <taxon>Magnoliopsida</taxon>
        <taxon>eudicotyledons</taxon>
        <taxon>Gunneridae</taxon>
        <taxon>Pentapetalae</taxon>
        <taxon>asterids</taxon>
        <taxon>lamiids</taxon>
        <taxon>Solanales</taxon>
        <taxon>Solanaceae</taxon>
        <taxon>Solanoideae</taxon>
        <taxon>Solaneae</taxon>
        <taxon>Solanum</taxon>
    </lineage>
</organism>
<reference evidence="2 3" key="1">
    <citation type="submission" date="2020-09" db="EMBL/GenBank/DDBJ databases">
        <title>De no assembly of potato wild relative species, Solanum commersonii.</title>
        <authorList>
            <person name="Cho K."/>
        </authorList>
    </citation>
    <scope>NUCLEOTIDE SEQUENCE [LARGE SCALE GENOMIC DNA]</scope>
    <source>
        <strain evidence="2">LZ3.2</strain>
        <tissue evidence="2">Leaf</tissue>
    </source>
</reference>
<protein>
    <submittedName>
        <fullName evidence="2">Uncharacterized protein</fullName>
    </submittedName>
</protein>
<evidence type="ECO:0000313" key="3">
    <source>
        <dbReference type="Proteomes" id="UP000824120"/>
    </source>
</evidence>
<feature type="region of interest" description="Disordered" evidence="1">
    <location>
        <begin position="26"/>
        <end position="76"/>
    </location>
</feature>
<sequence>MCSVVCVSSPTMLLIRYLEFEKKHGHLGAKGTKRPMKPKKLKPSLKGSSPPVVPVREALKEEDQLDEERNSLCYAE</sequence>
<feature type="compositionally biased region" description="Basic and acidic residues" evidence="1">
    <location>
        <begin position="57"/>
        <end position="70"/>
    </location>
</feature>
<keyword evidence="3" id="KW-1185">Reference proteome</keyword>
<feature type="compositionally biased region" description="Basic residues" evidence="1">
    <location>
        <begin position="26"/>
        <end position="43"/>
    </location>
</feature>
<comment type="caution">
    <text evidence="2">The sequence shown here is derived from an EMBL/GenBank/DDBJ whole genome shotgun (WGS) entry which is preliminary data.</text>
</comment>
<evidence type="ECO:0000256" key="1">
    <source>
        <dbReference type="SAM" id="MobiDB-lite"/>
    </source>
</evidence>
<proteinExistence type="predicted"/>
<gene>
    <name evidence="2" type="ORF">H5410_045529</name>
</gene>
<dbReference type="Proteomes" id="UP000824120">
    <property type="component" value="Chromosome 9"/>
</dbReference>
<accession>A0A9J5XBW2</accession>
<name>A0A9J5XBW2_SOLCO</name>
<dbReference type="AlphaFoldDB" id="A0A9J5XBW2"/>
<evidence type="ECO:0000313" key="2">
    <source>
        <dbReference type="EMBL" id="KAG5585095.1"/>
    </source>
</evidence>